<dbReference type="Gene3D" id="6.10.250.330">
    <property type="match status" value="1"/>
</dbReference>
<dbReference type="InterPro" id="IPR006442">
    <property type="entry name" value="Antitoxin_Phd/YefM"/>
</dbReference>
<dbReference type="PANTHER" id="PTHR33713:SF6">
    <property type="entry name" value="ANTITOXIN YEFM"/>
    <property type="match status" value="1"/>
</dbReference>
<evidence type="ECO:0000313" key="3">
    <source>
        <dbReference type="EMBL" id="TXK21154.1"/>
    </source>
</evidence>
<dbReference type="RefSeq" id="WP_147924222.1">
    <property type="nucleotide sequence ID" value="NZ_VRTY01000174.1"/>
</dbReference>
<sequence>MDAITATALRNKMKSYLDRVSKTAETIFVTRGNEDDSVVLMPMREYNSIMETAHLLGSRANREALEKSIAQHKSGQVVPFTLQGKEETLSR</sequence>
<reference evidence="3 4" key="1">
    <citation type="submission" date="2019-08" db="EMBL/GenBank/DDBJ databases">
        <authorList>
            <person name="Shi S."/>
        </authorList>
    </citation>
    <scope>NUCLEOTIDE SEQUENCE [LARGE SCALE GENOMIC DNA]</scope>
    <source>
        <strain evidence="3 4">GY10130</strain>
    </source>
</reference>
<comment type="function">
    <text evidence="2">Antitoxin component of a type II toxin-antitoxin (TA) system.</text>
</comment>
<dbReference type="EMBL" id="VRTY01000174">
    <property type="protein sequence ID" value="TXK21154.1"/>
    <property type="molecule type" value="Genomic_DNA"/>
</dbReference>
<organism evidence="3 4">
    <name type="scientific">Pontibacter qinzhouensis</name>
    <dbReference type="NCBI Taxonomy" id="2603253"/>
    <lineage>
        <taxon>Bacteria</taxon>
        <taxon>Pseudomonadati</taxon>
        <taxon>Bacteroidota</taxon>
        <taxon>Cytophagia</taxon>
        <taxon>Cytophagales</taxon>
        <taxon>Hymenobacteraceae</taxon>
        <taxon>Pontibacter</taxon>
    </lineage>
</organism>
<dbReference type="InterPro" id="IPR051405">
    <property type="entry name" value="phD/YefM_antitoxin"/>
</dbReference>
<dbReference type="Proteomes" id="UP000321926">
    <property type="component" value="Unassembled WGS sequence"/>
</dbReference>
<comment type="similarity">
    <text evidence="1 2">Belongs to the phD/YefM antitoxin family.</text>
</comment>
<dbReference type="OrthoDB" id="1524837at2"/>
<keyword evidence="4" id="KW-1185">Reference proteome</keyword>
<dbReference type="AlphaFoldDB" id="A0A5C8IJB1"/>
<evidence type="ECO:0000256" key="1">
    <source>
        <dbReference type="ARBA" id="ARBA00009981"/>
    </source>
</evidence>
<evidence type="ECO:0000313" key="4">
    <source>
        <dbReference type="Proteomes" id="UP000321926"/>
    </source>
</evidence>
<accession>A0A5C8IJB1</accession>
<comment type="caution">
    <text evidence="3">The sequence shown here is derived from an EMBL/GenBank/DDBJ whole genome shotgun (WGS) entry which is preliminary data.</text>
</comment>
<protein>
    <recommendedName>
        <fullName evidence="2">Antitoxin</fullName>
    </recommendedName>
</protein>
<dbReference type="NCBIfam" id="TIGR01552">
    <property type="entry name" value="phd_fam"/>
    <property type="match status" value="1"/>
</dbReference>
<dbReference type="InterPro" id="IPR036165">
    <property type="entry name" value="YefM-like_sf"/>
</dbReference>
<dbReference type="SUPFAM" id="SSF143120">
    <property type="entry name" value="YefM-like"/>
    <property type="match status" value="1"/>
</dbReference>
<evidence type="ECO:0000256" key="2">
    <source>
        <dbReference type="RuleBase" id="RU362080"/>
    </source>
</evidence>
<dbReference type="Pfam" id="PF02604">
    <property type="entry name" value="PhdYeFM_antitox"/>
    <property type="match status" value="1"/>
</dbReference>
<dbReference type="PANTHER" id="PTHR33713">
    <property type="entry name" value="ANTITOXIN YAFN-RELATED"/>
    <property type="match status" value="1"/>
</dbReference>
<dbReference type="Gene3D" id="3.40.1620.10">
    <property type="entry name" value="YefM-like domain"/>
    <property type="match status" value="1"/>
</dbReference>
<proteinExistence type="inferred from homology"/>
<name>A0A5C8IJB1_9BACT</name>
<gene>
    <name evidence="3" type="ORF">FVR03_23535</name>
</gene>